<dbReference type="Proteomes" id="UP001200642">
    <property type="component" value="Unassembled WGS sequence"/>
</dbReference>
<dbReference type="EMBL" id="JAIRBC010000013">
    <property type="protein sequence ID" value="MCG2461084.1"/>
    <property type="molecule type" value="Genomic_DNA"/>
</dbReference>
<dbReference type="GO" id="GO:0004252">
    <property type="term" value="F:serine-type endopeptidase activity"/>
    <property type="evidence" value="ECO:0007669"/>
    <property type="project" value="InterPro"/>
</dbReference>
<dbReference type="SMART" id="SM00228">
    <property type="entry name" value="PDZ"/>
    <property type="match status" value="1"/>
</dbReference>
<dbReference type="CDD" id="cd06779">
    <property type="entry name" value="cpPDZ_Deg_HtrA-like"/>
    <property type="match status" value="1"/>
</dbReference>
<accession>A0AAE3JPS2</accession>
<proteinExistence type="predicted"/>
<sequence>MKRFGSLLLVSIFAGAITLGSYKLFFEKSNYKILPSNTKAPVFTTSYTPTSPAGSGINEVDFTTAAQKTVDAVVHVKNLSIVSSGPRNIMEFIYGFQGEERPQVGIGSGVIISADGYIVTNNHVIKNASKLEVSLNNNKTYEATLIGTDPNSDIALIKIDPKEKLPYLAFGDSDQTKVGQWVLAVGNPFDLTSTVTAGIISAKARDLGKNQSFIQTDAAVNPGNSGGALVNTNGDLIGINTAITSQTGSYVGYSFAVPSNIAKKVVDDIMEYGNVQKGMLGIKYIPANSPYALEKGLNEIDGVYIDGVEEGMGAYDAELKQGDIIKKIDEIDVHGFANLTGYLSTKRPGDKVMLTIDRDSETLMIPVVLKERQTVVLPVMGIEVQNLTKDDTKRFRTKNGVKIVGVPETYRGYGLKGKILIAVNNNEIKDKQDAKNLFGAITRYERTSITMINEKGERERLIFQ</sequence>
<dbReference type="GO" id="GO:0006508">
    <property type="term" value="P:proteolysis"/>
    <property type="evidence" value="ECO:0007669"/>
    <property type="project" value="UniProtKB-KW"/>
</dbReference>
<dbReference type="Gene3D" id="2.30.42.10">
    <property type="match status" value="1"/>
</dbReference>
<dbReference type="InterPro" id="IPR001940">
    <property type="entry name" value="Peptidase_S1C"/>
</dbReference>
<gene>
    <name evidence="4" type="ORF">K8352_10030</name>
</gene>
<dbReference type="PRINTS" id="PR00834">
    <property type="entry name" value="PROTEASES2C"/>
</dbReference>
<dbReference type="PANTHER" id="PTHR43343:SF3">
    <property type="entry name" value="PROTEASE DO-LIKE 8, CHLOROPLASTIC"/>
    <property type="match status" value="1"/>
</dbReference>
<feature type="domain" description="PDZ" evidence="3">
    <location>
        <begin position="269"/>
        <end position="360"/>
    </location>
</feature>
<keyword evidence="1" id="KW-0645">Protease</keyword>
<evidence type="ECO:0000313" key="4">
    <source>
        <dbReference type="EMBL" id="MCG2461084.1"/>
    </source>
</evidence>
<reference evidence="4" key="1">
    <citation type="submission" date="2023-02" db="EMBL/GenBank/DDBJ databases">
        <title>Genome of Flavobacteriaceae gen. nov. sp. strain F89.</title>
        <authorList>
            <person name="Wang Y."/>
        </authorList>
    </citation>
    <scope>NUCLEOTIDE SEQUENCE</scope>
    <source>
        <strain evidence="4">F89</strain>
    </source>
</reference>
<dbReference type="InterPro" id="IPR051201">
    <property type="entry name" value="Chloro_Bact_Ser_Proteases"/>
</dbReference>
<dbReference type="SUPFAM" id="SSF50494">
    <property type="entry name" value="Trypsin-like serine proteases"/>
    <property type="match status" value="1"/>
</dbReference>
<dbReference type="RefSeq" id="WP_317902232.1">
    <property type="nucleotide sequence ID" value="NZ_JAIRBC010000013.1"/>
</dbReference>
<protein>
    <submittedName>
        <fullName evidence="4">Trypsin-like peptidase domain-containing protein</fullName>
    </submittedName>
</protein>
<dbReference type="PANTHER" id="PTHR43343">
    <property type="entry name" value="PEPTIDASE S12"/>
    <property type="match status" value="1"/>
</dbReference>
<comment type="caution">
    <text evidence="4">The sequence shown here is derived from an EMBL/GenBank/DDBJ whole genome shotgun (WGS) entry which is preliminary data.</text>
</comment>
<evidence type="ECO:0000313" key="5">
    <source>
        <dbReference type="Proteomes" id="UP001200642"/>
    </source>
</evidence>
<evidence type="ECO:0000256" key="2">
    <source>
        <dbReference type="ARBA" id="ARBA00022801"/>
    </source>
</evidence>
<dbReference type="InterPro" id="IPR001478">
    <property type="entry name" value="PDZ"/>
</dbReference>
<dbReference type="AlphaFoldDB" id="A0AAE3JPS2"/>
<dbReference type="Gene3D" id="2.40.10.120">
    <property type="match status" value="1"/>
</dbReference>
<dbReference type="InterPro" id="IPR036034">
    <property type="entry name" value="PDZ_sf"/>
</dbReference>
<evidence type="ECO:0000259" key="3">
    <source>
        <dbReference type="PROSITE" id="PS50106"/>
    </source>
</evidence>
<name>A0AAE3JPS2_9FLAO</name>
<dbReference type="Pfam" id="PF13180">
    <property type="entry name" value="PDZ_2"/>
    <property type="match status" value="1"/>
</dbReference>
<keyword evidence="5" id="KW-1185">Reference proteome</keyword>
<dbReference type="SUPFAM" id="SSF50156">
    <property type="entry name" value="PDZ domain-like"/>
    <property type="match status" value="1"/>
</dbReference>
<evidence type="ECO:0000256" key="1">
    <source>
        <dbReference type="ARBA" id="ARBA00022670"/>
    </source>
</evidence>
<dbReference type="Pfam" id="PF13365">
    <property type="entry name" value="Trypsin_2"/>
    <property type="match status" value="1"/>
</dbReference>
<keyword evidence="2" id="KW-0378">Hydrolase</keyword>
<dbReference type="InterPro" id="IPR009003">
    <property type="entry name" value="Peptidase_S1_PA"/>
</dbReference>
<organism evidence="4 5">
    <name type="scientific">Cerina litoralis</name>
    <dbReference type="NCBI Taxonomy" id="2874477"/>
    <lineage>
        <taxon>Bacteria</taxon>
        <taxon>Pseudomonadati</taxon>
        <taxon>Bacteroidota</taxon>
        <taxon>Flavobacteriia</taxon>
        <taxon>Flavobacteriales</taxon>
        <taxon>Flavobacteriaceae</taxon>
        <taxon>Cerina</taxon>
    </lineage>
</organism>
<dbReference type="PROSITE" id="PS50106">
    <property type="entry name" value="PDZ"/>
    <property type="match status" value="1"/>
</dbReference>